<keyword evidence="2" id="KW-1185">Reference proteome</keyword>
<evidence type="ECO:0000313" key="1">
    <source>
        <dbReference type="EMBL" id="KAJ6215291.1"/>
    </source>
</evidence>
<protein>
    <submittedName>
        <fullName evidence="1">Uncharacterized protein</fullName>
    </submittedName>
</protein>
<dbReference type="Proteomes" id="UP001142055">
    <property type="component" value="Unassembled WGS sequence"/>
</dbReference>
<organism evidence="1 2">
    <name type="scientific">Blomia tropicalis</name>
    <name type="common">Mite</name>
    <dbReference type="NCBI Taxonomy" id="40697"/>
    <lineage>
        <taxon>Eukaryota</taxon>
        <taxon>Metazoa</taxon>
        <taxon>Ecdysozoa</taxon>
        <taxon>Arthropoda</taxon>
        <taxon>Chelicerata</taxon>
        <taxon>Arachnida</taxon>
        <taxon>Acari</taxon>
        <taxon>Acariformes</taxon>
        <taxon>Sarcoptiformes</taxon>
        <taxon>Astigmata</taxon>
        <taxon>Glycyphagoidea</taxon>
        <taxon>Echimyopodidae</taxon>
        <taxon>Blomia</taxon>
    </lineage>
</organism>
<dbReference type="AlphaFoldDB" id="A0A9Q0RJG0"/>
<comment type="caution">
    <text evidence="1">The sequence shown here is derived from an EMBL/GenBank/DDBJ whole genome shotgun (WGS) entry which is preliminary data.</text>
</comment>
<accession>A0A9Q0RJG0</accession>
<dbReference type="EMBL" id="JAPWDV010000006">
    <property type="protein sequence ID" value="KAJ6215291.1"/>
    <property type="molecule type" value="Genomic_DNA"/>
</dbReference>
<evidence type="ECO:0000313" key="2">
    <source>
        <dbReference type="Proteomes" id="UP001142055"/>
    </source>
</evidence>
<name>A0A9Q0RJG0_BLOTA</name>
<gene>
    <name evidence="1" type="ORF">RDWZM_010647</name>
</gene>
<reference evidence="1" key="1">
    <citation type="submission" date="2022-12" db="EMBL/GenBank/DDBJ databases">
        <title>Genome assemblies of Blomia tropicalis.</title>
        <authorList>
            <person name="Cui Y."/>
        </authorList>
    </citation>
    <scope>NUCLEOTIDE SEQUENCE</scope>
    <source>
        <tissue evidence="1">Adult mites</tissue>
    </source>
</reference>
<feature type="non-terminal residue" evidence="1">
    <location>
        <position position="76"/>
    </location>
</feature>
<proteinExistence type="predicted"/>
<feature type="non-terminal residue" evidence="1">
    <location>
        <position position="1"/>
    </location>
</feature>
<sequence length="76" mass="8699">HLELVKQPPLVDLVLSTTIIRTGQTRDKITVTICNYLNASNKIESYRPEIFGPKITIKVFYIELVLVRMKFVAVPI</sequence>